<proteinExistence type="predicted"/>
<dbReference type="PANTHER" id="PTHR35866:SF1">
    <property type="entry name" value="YKGJ FAMILY CYSTEINE CLUSTER PROTEIN"/>
    <property type="match status" value="1"/>
</dbReference>
<reference evidence="1" key="1">
    <citation type="submission" date="2022-12" db="EMBL/GenBank/DDBJ databases">
        <title>Isolation and characterisation of novel Methanocorpusculum spp. from native Australian herbivores indicates the genus is ancestrally host-associated.</title>
        <authorList>
            <person name="Volmer J.G."/>
            <person name="Soo R.M."/>
            <person name="Evans P.N."/>
            <person name="Hoedt E.C."/>
            <person name="Astorga Alsina A.L."/>
            <person name="Woodcroft B.J."/>
            <person name="Tyson G.W."/>
            <person name="Hugenholtz P."/>
            <person name="Morrison M."/>
        </authorList>
    </citation>
    <scope>NUCLEOTIDE SEQUENCE</scope>
    <source>
        <strain evidence="1">MG</strain>
    </source>
</reference>
<organism evidence="1 2">
    <name type="scientific">Methanocorpusculum petauri</name>
    <dbReference type="NCBI Taxonomy" id="3002863"/>
    <lineage>
        <taxon>Archaea</taxon>
        <taxon>Methanobacteriati</taxon>
        <taxon>Methanobacteriota</taxon>
        <taxon>Stenosarchaea group</taxon>
        <taxon>Methanomicrobia</taxon>
        <taxon>Methanomicrobiales</taxon>
        <taxon>Methanocorpusculaceae</taxon>
        <taxon>Methanocorpusculum</taxon>
    </lineage>
</organism>
<accession>A0ABT4IHH8</accession>
<evidence type="ECO:0000313" key="2">
    <source>
        <dbReference type="Proteomes" id="UP001141422"/>
    </source>
</evidence>
<dbReference type="RefSeq" id="WP_268925379.1">
    <property type="nucleotide sequence ID" value="NZ_JAPTGB010000017.1"/>
</dbReference>
<dbReference type="Pfam" id="PF03692">
    <property type="entry name" value="CxxCxxCC"/>
    <property type="match status" value="1"/>
</dbReference>
<dbReference type="EMBL" id="JAPTGB010000017">
    <property type="protein sequence ID" value="MCZ0861190.1"/>
    <property type="molecule type" value="Genomic_DNA"/>
</dbReference>
<protein>
    <submittedName>
        <fullName evidence="1">YkgJ family cysteine cluster protein</fullName>
    </submittedName>
</protein>
<dbReference type="Proteomes" id="UP001141422">
    <property type="component" value="Unassembled WGS sequence"/>
</dbReference>
<comment type="caution">
    <text evidence="1">The sequence shown here is derived from an EMBL/GenBank/DDBJ whole genome shotgun (WGS) entry which is preliminary data.</text>
</comment>
<dbReference type="InterPro" id="IPR005358">
    <property type="entry name" value="Puta_zinc/iron-chelating_dom"/>
</dbReference>
<sequence>MNDTDGIKDKVREAGFTCLLCGACCSGADNEVMVSPPEIEVLAEATGMSMDEIVEPYPEWIRQDGFTFTFGWVLQRGEDGNCIFLKNNRCRVYRSRPHICRTYPFMLDGEDLIISECPGCETCGTTNDAGQITEDLLRRRDAENTELEKTEKQYQKHSIITGSTIVFDSSGAHEYSIPPKKS</sequence>
<name>A0ABT4IHH8_9EURY</name>
<keyword evidence="2" id="KW-1185">Reference proteome</keyword>
<evidence type="ECO:0000313" key="1">
    <source>
        <dbReference type="EMBL" id="MCZ0861190.1"/>
    </source>
</evidence>
<gene>
    <name evidence="1" type="ORF">O0S10_08150</name>
</gene>
<dbReference type="PANTHER" id="PTHR35866">
    <property type="entry name" value="PUTATIVE-RELATED"/>
    <property type="match status" value="1"/>
</dbReference>